<dbReference type="AlphaFoldDB" id="A0A7W6RAI6"/>
<dbReference type="PROSITE" id="PS51112">
    <property type="entry name" value="AMMECR1"/>
    <property type="match status" value="1"/>
</dbReference>
<dbReference type="InterPro" id="IPR002733">
    <property type="entry name" value="AMMECR1_domain"/>
</dbReference>
<name>A0A7W6RAI6_9PROT</name>
<reference evidence="3 4" key="1">
    <citation type="submission" date="2020-08" db="EMBL/GenBank/DDBJ databases">
        <title>Genome sequencing of Purple Non-Sulfur Bacteria from various extreme environments.</title>
        <authorList>
            <person name="Mayer M."/>
        </authorList>
    </citation>
    <scope>NUCLEOTIDE SEQUENCE [LARGE SCALE GENOMIC DNA]</scope>
    <source>
        <strain evidence="3 4">JA131</strain>
    </source>
</reference>
<feature type="domain" description="AMMECR1" evidence="2">
    <location>
        <begin position="284"/>
        <end position="485"/>
    </location>
</feature>
<dbReference type="PANTHER" id="PTHR11060:SF0">
    <property type="entry name" value="PROTEIN MEMO1"/>
    <property type="match status" value="1"/>
</dbReference>
<dbReference type="NCBIfam" id="TIGR04336">
    <property type="entry name" value="AmmeMemoSam_B"/>
    <property type="match status" value="1"/>
</dbReference>
<dbReference type="PANTHER" id="PTHR11060">
    <property type="entry name" value="PROTEIN MEMO1"/>
    <property type="match status" value="1"/>
</dbReference>
<dbReference type="Gene3D" id="3.40.830.10">
    <property type="entry name" value="LigB-like"/>
    <property type="match status" value="1"/>
</dbReference>
<dbReference type="InterPro" id="IPR002737">
    <property type="entry name" value="MEMO1_fam"/>
</dbReference>
<sequence>MTAVRSPRTPSVRAPAIAGTFYAADPDALRRSVRADLDRARARRPADAPVPKAIIAPHAGHVYSGALAARAYVLLEPARNRIRRVLLVGPSHRVAFEGVALSGADRWRTPLGEVPLDHAWTRDRLGDDTAVSVLDHAHAQEHCLEVHLPYLQEALGDIALVPLVAGRVASPTLARVLDALWNGPETAIVISSDLSHFLDYDACQARDGATASAIEALRPGVIGPRDACGCRPVDGLLTLARRRGLRVERIGLCNSGDTAGTRDRVVGYGAWAFHEPEGTATDSDPVEATARLARAHTDLLVGLAKEGVDHAVRDGTPPRVPVESLPQALRAHGAAFVTLTRADGGLRGCIGSLEARRPLAQDVAGHAFNAACRDARFPPVTADELPGLTVSISVLTPPMPLPFADRDDLLQAMRPGVDGLILEDRGRRGVFLPQVWEQVPEPEVFLAHLLRKAGLADSHWSDDVRLWRFETRGVKAAPWSPAAAPASPSGPQNP</sequence>
<evidence type="ECO:0000259" key="2">
    <source>
        <dbReference type="PROSITE" id="PS51112"/>
    </source>
</evidence>
<dbReference type="SUPFAM" id="SSF143447">
    <property type="entry name" value="AMMECR1-like"/>
    <property type="match status" value="1"/>
</dbReference>
<dbReference type="InterPro" id="IPR023473">
    <property type="entry name" value="AMMECR1"/>
</dbReference>
<dbReference type="Pfam" id="PF01875">
    <property type="entry name" value="Memo"/>
    <property type="match status" value="1"/>
</dbReference>
<keyword evidence="4" id="KW-1185">Reference proteome</keyword>
<organism evidence="3 4">
    <name type="scientific">Roseospira visakhapatnamensis</name>
    <dbReference type="NCBI Taxonomy" id="390880"/>
    <lineage>
        <taxon>Bacteria</taxon>
        <taxon>Pseudomonadati</taxon>
        <taxon>Pseudomonadota</taxon>
        <taxon>Alphaproteobacteria</taxon>
        <taxon>Rhodospirillales</taxon>
        <taxon>Rhodospirillaceae</taxon>
        <taxon>Roseospira</taxon>
    </lineage>
</organism>
<protein>
    <recommendedName>
        <fullName evidence="2">AMMECR1 domain-containing protein</fullName>
    </recommendedName>
</protein>
<dbReference type="NCBIfam" id="TIGR04335">
    <property type="entry name" value="AmmeMemoSam_A"/>
    <property type="match status" value="1"/>
</dbReference>
<comment type="similarity">
    <text evidence="1">Belongs to the MEMO1 family.</text>
</comment>
<dbReference type="InterPro" id="IPR027623">
    <property type="entry name" value="AmmeMemoSam_A"/>
</dbReference>
<dbReference type="NCBIfam" id="TIGR00296">
    <property type="entry name" value="TIGR00296 family protein"/>
    <property type="match status" value="1"/>
</dbReference>
<dbReference type="Pfam" id="PF01871">
    <property type="entry name" value="AMMECR1"/>
    <property type="match status" value="1"/>
</dbReference>
<gene>
    <name evidence="3" type="ORF">GGD89_000550</name>
</gene>
<dbReference type="Proteomes" id="UP000554286">
    <property type="component" value="Unassembled WGS sequence"/>
</dbReference>
<dbReference type="EMBL" id="JACIGK010000003">
    <property type="protein sequence ID" value="MBB4264939.1"/>
    <property type="molecule type" value="Genomic_DNA"/>
</dbReference>
<evidence type="ECO:0000313" key="3">
    <source>
        <dbReference type="EMBL" id="MBB4264939.1"/>
    </source>
</evidence>
<dbReference type="InterPro" id="IPR027485">
    <property type="entry name" value="AMMECR1_N"/>
</dbReference>
<dbReference type="Gene3D" id="3.30.1490.150">
    <property type="entry name" value="Hypothetical protein ph0010, domain 2"/>
    <property type="match status" value="1"/>
</dbReference>
<dbReference type="Gene3D" id="3.30.700.20">
    <property type="entry name" value="Hypothetical protein ph0010, domain 1"/>
    <property type="match status" value="1"/>
</dbReference>
<dbReference type="InterPro" id="IPR036071">
    <property type="entry name" value="AMMECR1_dom_sf"/>
</dbReference>
<evidence type="ECO:0000256" key="1">
    <source>
        <dbReference type="ARBA" id="ARBA00006315"/>
    </source>
</evidence>
<comment type="caution">
    <text evidence="3">The sequence shown here is derived from an EMBL/GenBank/DDBJ whole genome shotgun (WGS) entry which is preliminary data.</text>
</comment>
<evidence type="ECO:0000313" key="4">
    <source>
        <dbReference type="Proteomes" id="UP000554286"/>
    </source>
</evidence>
<dbReference type="RefSeq" id="WP_184042573.1">
    <property type="nucleotide sequence ID" value="NZ_JACIGK010000003.1"/>
</dbReference>
<dbReference type="CDD" id="cd07361">
    <property type="entry name" value="MEMO_like"/>
    <property type="match status" value="1"/>
</dbReference>
<proteinExistence type="inferred from homology"/>
<accession>A0A7W6RAI6</accession>